<accession>K0SLF8</accession>
<feature type="domain" description="RAP" evidence="1">
    <location>
        <begin position="352"/>
        <end position="409"/>
    </location>
</feature>
<dbReference type="OMA" id="AMHISAF"/>
<evidence type="ECO:0000259" key="1">
    <source>
        <dbReference type="PROSITE" id="PS51286"/>
    </source>
</evidence>
<organism evidence="2 3">
    <name type="scientific">Thalassiosira oceanica</name>
    <name type="common">Marine diatom</name>
    <dbReference type="NCBI Taxonomy" id="159749"/>
    <lineage>
        <taxon>Eukaryota</taxon>
        <taxon>Sar</taxon>
        <taxon>Stramenopiles</taxon>
        <taxon>Ochrophyta</taxon>
        <taxon>Bacillariophyta</taxon>
        <taxon>Coscinodiscophyceae</taxon>
        <taxon>Thalassiosirophycidae</taxon>
        <taxon>Thalassiosirales</taxon>
        <taxon>Thalassiosiraceae</taxon>
        <taxon>Thalassiosira</taxon>
    </lineage>
</organism>
<dbReference type="InterPro" id="IPR013584">
    <property type="entry name" value="RAP"/>
</dbReference>
<dbReference type="AlphaFoldDB" id="K0SLF8"/>
<dbReference type="PANTHER" id="PTHR21228:SF40">
    <property type="entry name" value="LD45607P"/>
    <property type="match status" value="1"/>
</dbReference>
<dbReference type="GO" id="GO:0005759">
    <property type="term" value="C:mitochondrial matrix"/>
    <property type="evidence" value="ECO:0007669"/>
    <property type="project" value="TreeGrafter"/>
</dbReference>
<evidence type="ECO:0000313" key="3">
    <source>
        <dbReference type="Proteomes" id="UP000266841"/>
    </source>
</evidence>
<comment type="caution">
    <text evidence="2">The sequence shown here is derived from an EMBL/GenBank/DDBJ whole genome shotgun (WGS) entry which is preliminary data.</text>
</comment>
<dbReference type="GO" id="GO:0044528">
    <property type="term" value="P:regulation of mitochondrial mRNA stability"/>
    <property type="evidence" value="ECO:0007669"/>
    <property type="project" value="TreeGrafter"/>
</dbReference>
<dbReference type="Pfam" id="PF08373">
    <property type="entry name" value="RAP"/>
    <property type="match status" value="1"/>
</dbReference>
<gene>
    <name evidence="2" type="ORF">THAOC_20479</name>
</gene>
<keyword evidence="3" id="KW-1185">Reference proteome</keyword>
<sequence length="472" mass="51978">MIGDHVAGLDSLNSFNPQTLSNTAWAFASAEVPHPELLRKIGDHIAGQMSLISFEPQNLSNTAWAYAAAGDLDSFDPKVLSITAWAFATAGVSHDELFKKIGNHVTGPGGLGSFKPQDLSNTIWAFATAGVLHPELFNMIGHHVAELGSLDSFKAQALSNTAWALATAGVSHPELFNKIGNHIAGLGSLDSFKPQELSNTLWACASVCYTDERLFSALAPVIASKLDKCSEQDLANVAWAYSVANTPRQDLFDEGYVSALASNENEFSGKELAQLHQWQLWQQELESRIELQGPFQAKCRNAFTSRGYSESKLQNDVVDELKAAGLVLDEEVLLGSGYLIDALVEFNDGRKVAVEVDGPSHFIDRRPAGRTILKHRQVAKMDHIKVVSVPYWEWDELKNSEMKQRYLREKLSNGQFEVFQSQDLSAHVGPSQEPKNKRRLVFPAVLFLSPMHGHLLHLVEHGLDLEVVGLFP</sequence>
<dbReference type="SMART" id="SM00952">
    <property type="entry name" value="RAP"/>
    <property type="match status" value="1"/>
</dbReference>
<dbReference type="Proteomes" id="UP000266841">
    <property type="component" value="Unassembled WGS sequence"/>
</dbReference>
<protein>
    <recommendedName>
        <fullName evidence="1">RAP domain-containing protein</fullName>
    </recommendedName>
</protein>
<evidence type="ECO:0000313" key="2">
    <source>
        <dbReference type="EMBL" id="EJK59317.1"/>
    </source>
</evidence>
<dbReference type="PANTHER" id="PTHR21228">
    <property type="entry name" value="FAST LEU-RICH DOMAIN-CONTAINING"/>
    <property type="match status" value="1"/>
</dbReference>
<dbReference type="OrthoDB" id="385235at2759"/>
<dbReference type="GO" id="GO:0000963">
    <property type="term" value="P:mitochondrial RNA processing"/>
    <property type="evidence" value="ECO:0007669"/>
    <property type="project" value="TreeGrafter"/>
</dbReference>
<dbReference type="InterPro" id="IPR058917">
    <property type="entry name" value="RESC6_dom"/>
</dbReference>
<feature type="non-terminal residue" evidence="2">
    <location>
        <position position="472"/>
    </location>
</feature>
<dbReference type="Pfam" id="PF26188">
    <property type="entry name" value="RESC6"/>
    <property type="match status" value="1"/>
</dbReference>
<dbReference type="GO" id="GO:0003723">
    <property type="term" value="F:RNA binding"/>
    <property type="evidence" value="ECO:0007669"/>
    <property type="project" value="TreeGrafter"/>
</dbReference>
<name>K0SLF8_THAOC</name>
<dbReference type="PROSITE" id="PS51286">
    <property type="entry name" value="RAP"/>
    <property type="match status" value="1"/>
</dbReference>
<dbReference type="EMBL" id="AGNL01023131">
    <property type="protein sequence ID" value="EJK59317.1"/>
    <property type="molecule type" value="Genomic_DNA"/>
</dbReference>
<dbReference type="eggNOG" id="ENOG502S18V">
    <property type="taxonomic scope" value="Eukaryota"/>
</dbReference>
<dbReference type="InterPro" id="IPR050870">
    <property type="entry name" value="FAST_kinase"/>
</dbReference>
<reference evidence="2 3" key="1">
    <citation type="journal article" date="2012" name="Genome Biol.">
        <title>Genome and low-iron response of an oceanic diatom adapted to chronic iron limitation.</title>
        <authorList>
            <person name="Lommer M."/>
            <person name="Specht M."/>
            <person name="Roy A.S."/>
            <person name="Kraemer L."/>
            <person name="Andreson R."/>
            <person name="Gutowska M.A."/>
            <person name="Wolf J."/>
            <person name="Bergner S.V."/>
            <person name="Schilhabel M.B."/>
            <person name="Klostermeier U.C."/>
            <person name="Beiko R.G."/>
            <person name="Rosenstiel P."/>
            <person name="Hippler M."/>
            <person name="Laroche J."/>
        </authorList>
    </citation>
    <scope>NUCLEOTIDE SEQUENCE [LARGE SCALE GENOMIC DNA]</scope>
    <source>
        <strain evidence="2 3">CCMP1005</strain>
    </source>
</reference>
<proteinExistence type="predicted"/>
<dbReference type="GO" id="GO:0035770">
    <property type="term" value="C:ribonucleoprotein granule"/>
    <property type="evidence" value="ECO:0007669"/>
    <property type="project" value="TreeGrafter"/>
</dbReference>